<organism evidence="1">
    <name type="scientific">Rhizophora mucronata</name>
    <name type="common">Asiatic mangrove</name>
    <dbReference type="NCBI Taxonomy" id="61149"/>
    <lineage>
        <taxon>Eukaryota</taxon>
        <taxon>Viridiplantae</taxon>
        <taxon>Streptophyta</taxon>
        <taxon>Embryophyta</taxon>
        <taxon>Tracheophyta</taxon>
        <taxon>Spermatophyta</taxon>
        <taxon>Magnoliopsida</taxon>
        <taxon>eudicotyledons</taxon>
        <taxon>Gunneridae</taxon>
        <taxon>Pentapetalae</taxon>
        <taxon>rosids</taxon>
        <taxon>fabids</taxon>
        <taxon>Malpighiales</taxon>
        <taxon>Rhizophoraceae</taxon>
        <taxon>Rhizophora</taxon>
    </lineage>
</organism>
<proteinExistence type="predicted"/>
<protein>
    <submittedName>
        <fullName evidence="1">Uncharacterized protein</fullName>
    </submittedName>
</protein>
<dbReference type="EMBL" id="GGEC01080228">
    <property type="protein sequence ID" value="MBX60712.1"/>
    <property type="molecule type" value="Transcribed_RNA"/>
</dbReference>
<evidence type="ECO:0000313" key="1">
    <source>
        <dbReference type="EMBL" id="MBX60712.1"/>
    </source>
</evidence>
<dbReference type="AlphaFoldDB" id="A0A2P2Q1A6"/>
<sequence length="26" mass="2913">MINALKITILILEIDFLYGNKSTSSD</sequence>
<reference evidence="1" key="1">
    <citation type="submission" date="2018-02" db="EMBL/GenBank/DDBJ databases">
        <title>Rhizophora mucronata_Transcriptome.</title>
        <authorList>
            <person name="Meera S.P."/>
            <person name="Sreeshan A."/>
            <person name="Augustine A."/>
        </authorList>
    </citation>
    <scope>NUCLEOTIDE SEQUENCE</scope>
    <source>
        <tissue evidence="1">Leaf</tissue>
    </source>
</reference>
<accession>A0A2P2Q1A6</accession>
<name>A0A2P2Q1A6_RHIMU</name>